<organism evidence="2 3">
    <name type="scientific">Bifidobacterium olomucense</name>
    <dbReference type="NCBI Taxonomy" id="2675324"/>
    <lineage>
        <taxon>Bacteria</taxon>
        <taxon>Bacillati</taxon>
        <taxon>Actinomycetota</taxon>
        <taxon>Actinomycetes</taxon>
        <taxon>Bifidobacteriales</taxon>
        <taxon>Bifidobacteriaceae</taxon>
        <taxon>Bifidobacterium</taxon>
    </lineage>
</organism>
<dbReference type="RefSeq" id="WP_169241774.1">
    <property type="nucleotide sequence ID" value="NZ_JAAIIG010000015.1"/>
</dbReference>
<proteinExistence type="predicted"/>
<accession>A0A7Y0HXB8</accession>
<dbReference type="Proteomes" id="UP000543419">
    <property type="component" value="Unassembled WGS sequence"/>
</dbReference>
<dbReference type="EMBL" id="JAAIIG010000015">
    <property type="protein sequence ID" value="NMM99211.1"/>
    <property type="molecule type" value="Genomic_DNA"/>
</dbReference>
<evidence type="ECO:0000313" key="3">
    <source>
        <dbReference type="Proteomes" id="UP000543419"/>
    </source>
</evidence>
<evidence type="ECO:0000256" key="1">
    <source>
        <dbReference type="SAM" id="MobiDB-lite"/>
    </source>
</evidence>
<gene>
    <name evidence="2" type="ORF">G1C97_2169</name>
</gene>
<keyword evidence="3" id="KW-1185">Reference proteome</keyword>
<comment type="caution">
    <text evidence="2">The sequence shown here is derived from an EMBL/GenBank/DDBJ whole genome shotgun (WGS) entry which is preliminary data.</text>
</comment>
<feature type="region of interest" description="Disordered" evidence="1">
    <location>
        <begin position="196"/>
        <end position="220"/>
    </location>
</feature>
<reference evidence="2 3" key="1">
    <citation type="submission" date="2020-02" db="EMBL/GenBank/DDBJ databases">
        <title>Characterization of phylogenetic diversity of novel bifidobacterial species isolated in Czech ZOOs.</title>
        <authorList>
            <person name="Lugli G.A."/>
            <person name="Vera N.B."/>
            <person name="Ventura M."/>
        </authorList>
    </citation>
    <scope>NUCLEOTIDE SEQUENCE [LARGE SCALE GENOMIC DNA]</scope>
    <source>
        <strain evidence="2 3">DSM 109959</strain>
    </source>
</reference>
<protein>
    <submittedName>
        <fullName evidence="2">Uncharacterized protein</fullName>
    </submittedName>
</protein>
<evidence type="ECO:0000313" key="2">
    <source>
        <dbReference type="EMBL" id="NMM99211.1"/>
    </source>
</evidence>
<name>A0A7Y0HXB8_9BIFI</name>
<sequence>MSSGTGRSSILPDPKLMALGSIISLNARLMLDVTPGPTTLMLSVNDALANAGVPTRATDGSYLTAYAAILDTYVRGDLRGGLVQTHRYLDETGADPRTITVWNHLTIPDLLLITARAEIEPRLTMQDLTDTEHLTRYVTAGILTPEQAISIHHQGTDAIHDGRILTTSPADLTPDEQHQYEEWRSLDLPARPTTYASIPDPAAGGATGAGNPMKRGTRWRHEQQISEETTTHIANRHI</sequence>
<dbReference type="AlphaFoldDB" id="A0A7Y0HXB8"/>